<feature type="region of interest" description="Disordered" evidence="3">
    <location>
        <begin position="250"/>
        <end position="270"/>
    </location>
</feature>
<dbReference type="Proteomes" id="UP000240542">
    <property type="component" value="Unassembled WGS sequence"/>
</dbReference>
<dbReference type="OrthoDB" id="7181050at2"/>
<dbReference type="PRINTS" id="PR01543">
    <property type="entry name" value="ANATRNSFRASE"/>
</dbReference>
<gene>
    <name evidence="4" type="ORF">CLV63_1179</name>
</gene>
<proteinExistence type="inferred from homology"/>
<dbReference type="SUPFAM" id="SSF54001">
    <property type="entry name" value="Cysteine proteinases"/>
    <property type="match status" value="1"/>
</dbReference>
<organism evidence="4 5">
    <name type="scientific">Murinocardiopsis flavida</name>
    <dbReference type="NCBI Taxonomy" id="645275"/>
    <lineage>
        <taxon>Bacteria</taxon>
        <taxon>Bacillati</taxon>
        <taxon>Actinomycetota</taxon>
        <taxon>Actinomycetes</taxon>
        <taxon>Streptosporangiales</taxon>
        <taxon>Nocardiopsidaceae</taxon>
        <taxon>Murinocardiopsis</taxon>
    </lineage>
</organism>
<sequence>MAATVRTPAPVPAPAPDPAPDWDSAALDLERYLARVGLARRSGTLVPDHHTLRAVHRAHVAAIPFENLEIVLGRPVPLDIASLQRKLVDQQRGGYCYEQNVLLAAALDRLGFRVEGFSARIRVGDDRIRPTSHALLHVTDDDGAEWIADVGFGGGGLLEPIPFAPGTEMRQGRWTFRLDRVDAAGAAQWVLRSLHPDGPQDMYAFTAQPQYPVDYAVYNHYTSTHPRSPFTRGPMVQHTRPDLRRALRGTALSETRPDEEPRTREVDPADIPGILRDTFGIELDPADEAAVVHSAEQAADQ</sequence>
<dbReference type="EMBL" id="PYGA01000017">
    <property type="protein sequence ID" value="PSK92804.1"/>
    <property type="molecule type" value="Genomic_DNA"/>
</dbReference>
<keyword evidence="4" id="KW-0808">Transferase</keyword>
<keyword evidence="5" id="KW-1185">Reference proteome</keyword>
<dbReference type="Gene3D" id="2.40.128.150">
    <property type="entry name" value="Cysteine proteinases"/>
    <property type="match status" value="1"/>
</dbReference>
<dbReference type="InterPro" id="IPR038765">
    <property type="entry name" value="Papain-like_cys_pep_sf"/>
</dbReference>
<comment type="caution">
    <text evidence="4">The sequence shown here is derived from an EMBL/GenBank/DDBJ whole genome shotgun (WGS) entry which is preliminary data.</text>
</comment>
<dbReference type="GO" id="GO:0016407">
    <property type="term" value="F:acetyltransferase activity"/>
    <property type="evidence" value="ECO:0007669"/>
    <property type="project" value="InterPro"/>
</dbReference>
<protein>
    <submittedName>
        <fullName evidence="4">N-hydroxyarylamine O-acetyltransferase</fullName>
    </submittedName>
</protein>
<dbReference type="PANTHER" id="PTHR11786:SF0">
    <property type="entry name" value="ARYLAMINE N-ACETYLTRANSFERASE 4-RELATED"/>
    <property type="match status" value="1"/>
</dbReference>
<evidence type="ECO:0000313" key="4">
    <source>
        <dbReference type="EMBL" id="PSK92804.1"/>
    </source>
</evidence>
<evidence type="ECO:0000256" key="3">
    <source>
        <dbReference type="SAM" id="MobiDB-lite"/>
    </source>
</evidence>
<accession>A0A2P8D6F9</accession>
<evidence type="ECO:0000256" key="1">
    <source>
        <dbReference type="ARBA" id="ARBA00006547"/>
    </source>
</evidence>
<dbReference type="PANTHER" id="PTHR11786">
    <property type="entry name" value="N-HYDROXYARYLAMINE O-ACETYLTRANSFERASE"/>
    <property type="match status" value="1"/>
</dbReference>
<evidence type="ECO:0000313" key="5">
    <source>
        <dbReference type="Proteomes" id="UP000240542"/>
    </source>
</evidence>
<dbReference type="RefSeq" id="WP_106585096.1">
    <property type="nucleotide sequence ID" value="NZ_PYGA01000017.1"/>
</dbReference>
<dbReference type="Gene3D" id="3.30.2140.10">
    <property type="entry name" value="Arylamine N-acetyltransferase"/>
    <property type="match status" value="1"/>
</dbReference>
<name>A0A2P8D6F9_9ACTN</name>
<reference evidence="4 5" key="1">
    <citation type="submission" date="2018-03" db="EMBL/GenBank/DDBJ databases">
        <title>Genomic Encyclopedia of Archaeal and Bacterial Type Strains, Phase II (KMG-II): from individual species to whole genera.</title>
        <authorList>
            <person name="Goeker M."/>
        </authorList>
    </citation>
    <scope>NUCLEOTIDE SEQUENCE [LARGE SCALE GENOMIC DNA]</scope>
    <source>
        <strain evidence="4 5">DSM 45312</strain>
    </source>
</reference>
<evidence type="ECO:0000256" key="2">
    <source>
        <dbReference type="RuleBase" id="RU003452"/>
    </source>
</evidence>
<comment type="similarity">
    <text evidence="1 2">Belongs to the arylamine N-acetyltransferase family.</text>
</comment>
<dbReference type="InterPro" id="IPR001447">
    <property type="entry name" value="Arylamine_N-AcTrfase"/>
</dbReference>
<feature type="compositionally biased region" description="Basic and acidic residues" evidence="3">
    <location>
        <begin position="255"/>
        <end position="267"/>
    </location>
</feature>
<dbReference type="AlphaFoldDB" id="A0A2P8D6F9"/>
<dbReference type="Pfam" id="PF00797">
    <property type="entry name" value="Acetyltransf_2"/>
    <property type="match status" value="1"/>
</dbReference>